<sequence length="154" mass="17976">MTRTPTKEFDQRQWDYDAMTAIAAFLSDNPAAPFSGRQCAEFIQDARDRLYGGVTVWNRLIDQPPGKIGDQVDVIFCGEDWGWPMWGMVDCWGTLEEWIARTGSAEHYPGIPYEWSVYDQQKDRYITWERNAPEVTLWLPRPKTPLAQRIDRDE</sequence>
<proteinExistence type="predicted"/>
<protein>
    <submittedName>
        <fullName evidence="1">Uncharacterized protein</fullName>
    </submittedName>
</protein>
<dbReference type="EMBL" id="ON529857">
    <property type="protein sequence ID" value="USN15281.1"/>
    <property type="molecule type" value="Genomic_DNA"/>
</dbReference>
<gene>
    <name evidence="1" type="ORF">KIKIMORA_01350</name>
</gene>
<organism evidence="1 2">
    <name type="scientific">Brevundimonas phage vB_BpoS-Kikimora</name>
    <dbReference type="NCBI Taxonomy" id="2948601"/>
    <lineage>
        <taxon>Viruses</taxon>
        <taxon>Duplodnaviria</taxon>
        <taxon>Heunggongvirae</taxon>
        <taxon>Uroviricota</taxon>
        <taxon>Caudoviricetes</taxon>
        <taxon>Jeanschmidtviridae</taxon>
        <taxon>Kikimoravirus</taxon>
        <taxon>Kikimoravirus kikimora</taxon>
    </lineage>
</organism>
<evidence type="ECO:0000313" key="2">
    <source>
        <dbReference type="Proteomes" id="UP001056576"/>
    </source>
</evidence>
<keyword evidence="2" id="KW-1185">Reference proteome</keyword>
<reference evidence="1 2" key="1">
    <citation type="submission" date="2022-05" db="EMBL/GenBank/DDBJ databases">
        <authorList>
            <person name="Friedrich I."/>
            <person name="Poehlein A."/>
            <person name="Schneider D."/>
            <person name="Hertel R."/>
            <person name="Daniel R."/>
        </authorList>
    </citation>
    <scope>NUCLEOTIDE SEQUENCE [LARGE SCALE GENOMIC DNA]</scope>
</reference>
<evidence type="ECO:0000313" key="1">
    <source>
        <dbReference type="EMBL" id="USN15281.1"/>
    </source>
</evidence>
<name>A0A9E7SL00_9CAUD</name>
<accession>A0A9E7SL00</accession>
<dbReference type="Proteomes" id="UP001056576">
    <property type="component" value="Segment"/>
</dbReference>